<sequence>MKTEKLYQRFTSYSNIIDFVGRMVKCLNSIIKQTKDPGMSIRATMKLSPLN</sequence>
<evidence type="ECO:0000313" key="1">
    <source>
        <dbReference type="EMBL" id="ESA05472.1"/>
    </source>
</evidence>
<accession>U9TDI8</accession>
<organism evidence="1">
    <name type="scientific">Rhizophagus irregularis (strain DAOM 181602 / DAOM 197198 / MUCL 43194)</name>
    <name type="common">Arbuscular mycorrhizal fungus</name>
    <name type="synonym">Glomus intraradices</name>
    <dbReference type="NCBI Taxonomy" id="747089"/>
    <lineage>
        <taxon>Eukaryota</taxon>
        <taxon>Fungi</taxon>
        <taxon>Fungi incertae sedis</taxon>
        <taxon>Mucoromycota</taxon>
        <taxon>Glomeromycotina</taxon>
        <taxon>Glomeromycetes</taxon>
        <taxon>Glomerales</taxon>
        <taxon>Glomeraceae</taxon>
        <taxon>Rhizophagus</taxon>
    </lineage>
</organism>
<protein>
    <submittedName>
        <fullName evidence="1">Uncharacterized protein</fullName>
    </submittedName>
</protein>
<dbReference type="AlphaFoldDB" id="U9TDI8"/>
<dbReference type="HOGENOM" id="CLU_3107587_0_0_1"/>
<name>U9TDI8_RHIID</name>
<proteinExistence type="predicted"/>
<reference evidence="1" key="1">
    <citation type="submission" date="2013-07" db="EMBL/GenBank/DDBJ databases">
        <title>The genome of an arbuscular mycorrhizal fungus provides insights into the evolution of the oldest plant symbiosis.</title>
        <authorList>
            <consortium name="DOE Joint Genome Institute"/>
            <person name="Tisserant E."/>
            <person name="Malbreil M."/>
            <person name="Kuo A."/>
            <person name="Kohler A."/>
            <person name="Symeonidi A."/>
            <person name="Balestrini R."/>
            <person name="Charron P."/>
            <person name="Duensing N."/>
            <person name="Frei-dit-Frey N."/>
            <person name="Gianinazzi-Pearson V."/>
            <person name="Gilbert B."/>
            <person name="Handa Y."/>
            <person name="Hijri M."/>
            <person name="Kaul R."/>
            <person name="Kawaguchi M."/>
            <person name="Krajinski F."/>
            <person name="Lammers P."/>
            <person name="Lapierre D."/>
            <person name="Masclaux F.G."/>
            <person name="Murat C."/>
            <person name="Morin E."/>
            <person name="Ndikumana S."/>
            <person name="Pagni M."/>
            <person name="Petitpierre D."/>
            <person name="Requena N."/>
            <person name="Rosikiewicz P."/>
            <person name="Riley R."/>
            <person name="Saito K."/>
            <person name="San Clemente H."/>
            <person name="Shapiro H."/>
            <person name="van Tuinen D."/>
            <person name="Becard G."/>
            <person name="Bonfante P."/>
            <person name="Paszkowski U."/>
            <person name="Shachar-Hill Y."/>
            <person name="Young J.P."/>
            <person name="Sanders I.R."/>
            <person name="Henrissat B."/>
            <person name="Rensing S.A."/>
            <person name="Grigoriev I.V."/>
            <person name="Corradi N."/>
            <person name="Roux C."/>
            <person name="Martin F."/>
        </authorList>
    </citation>
    <scope>NUCLEOTIDE SEQUENCE</scope>
    <source>
        <strain evidence="1">DAOM 197198</strain>
    </source>
</reference>
<gene>
    <name evidence="1" type="ORF">GLOINDRAFT_35497</name>
</gene>
<dbReference type="EMBL" id="KI292986">
    <property type="protein sequence ID" value="ESA05472.1"/>
    <property type="molecule type" value="Genomic_DNA"/>
</dbReference>